<name>A0A0H2RL85_9AGAM</name>
<evidence type="ECO:0000259" key="4">
    <source>
        <dbReference type="Pfam" id="PF12584"/>
    </source>
</evidence>
<dbReference type="AlphaFoldDB" id="A0A0H2RL85"/>
<dbReference type="Pfam" id="PF23274">
    <property type="entry name" value="DUF7077"/>
    <property type="match status" value="1"/>
</dbReference>
<dbReference type="InterPro" id="IPR055505">
    <property type="entry name" value="DUF7077"/>
</dbReference>
<dbReference type="GO" id="GO:0034498">
    <property type="term" value="P:early endosome to Golgi transport"/>
    <property type="evidence" value="ECO:0007669"/>
    <property type="project" value="TreeGrafter"/>
</dbReference>
<dbReference type="Pfam" id="PF12584">
    <property type="entry name" value="TRAPPC10"/>
    <property type="match status" value="1"/>
</dbReference>
<organism evidence="7 8">
    <name type="scientific">Schizopora paradoxa</name>
    <dbReference type="NCBI Taxonomy" id="27342"/>
    <lineage>
        <taxon>Eukaryota</taxon>
        <taxon>Fungi</taxon>
        <taxon>Dikarya</taxon>
        <taxon>Basidiomycota</taxon>
        <taxon>Agaricomycotina</taxon>
        <taxon>Agaricomycetes</taxon>
        <taxon>Hymenochaetales</taxon>
        <taxon>Schizoporaceae</taxon>
        <taxon>Schizopora</taxon>
    </lineage>
</organism>
<evidence type="ECO:0000313" key="7">
    <source>
        <dbReference type="EMBL" id="KLO12624.1"/>
    </source>
</evidence>
<dbReference type="InterPro" id="IPR045126">
    <property type="entry name" value="TRAPPC10/Trs130"/>
</dbReference>
<dbReference type="EMBL" id="KQ085974">
    <property type="protein sequence ID" value="KLO12624.1"/>
    <property type="molecule type" value="Genomic_DNA"/>
</dbReference>
<dbReference type="GO" id="GO:0005829">
    <property type="term" value="C:cytosol"/>
    <property type="evidence" value="ECO:0007669"/>
    <property type="project" value="GOC"/>
</dbReference>
<evidence type="ECO:0008006" key="9">
    <source>
        <dbReference type="Google" id="ProtNLM"/>
    </source>
</evidence>
<sequence length="1167" mass="130722">MQANKVQLSYASNPQLSTSELWNQIKSGLEAQFPLRTLHWRSGTRTSIRTIQTLEVDLVPFEGVKGEGVSQIPLTLLDKPFFNVFIVTCEDNEAYKSTVKKQIKEWHSTVSTRKNQEWLIILVSRPDSRPTSGLLKMRGTVLDRIKADFNIDKRDRCSQLTLQEDMSSPRAWADIMSKVKEGVTSAFDSAVTQREDEIKRLEAQRQMPGWNFCTFFVLKESLAISFEGMNLLEDALIQYEELEASFAAVLNDNTSIWFGKFVDPSPKDDSLPLLSVTKKPYRDLILANTISVFDFRIYILAREAILLGKMGVPDKILRKVNYFLSILGGRLRSFQNELPEYFIESWTYSSALSAIESCQEWKSKDAESSQVTKFSAARGEILELARLQLDRLGVYLKYLPDNPPFSFSRLEDPNIGFSSGAITNKDLVKCLADANYFYNLYIKLSNQSIDSYVKAGRRKFALKLHGSLAALDMHRERLASALQVYTSLPAHYATHQWASLESYMRLQGINHSNEAHDDDGRAFVASAMVFLGSWVSDSRVELLEDVADLDTFIATLIRKVFETSESLAEDLTVQDNPVLETMIIESSPKCTINRDGYNIEVDIFNKLPCALNMGSLVLTLSGHESITLKFKSNACEVEPGHSKVELFCSTPLPGHYLPHSVEMRIGKLLLTQQLKPKESSKLSVLIRSKTRLRMLTLPVDANAFSIWVSQPKDVNIGKGAQLLVDVRTGRNTIQNARLRLSSSDISIDTSVGQTDASPLSFSKDGVELANVEKDLRLTFLLPYQNPQGRTSVKVVIDAEFTNEDEPTLTRTIKLVKTVTISQPIAVNVRDFFRGQSLFSSFTLSSVAAEHIRISSVDLQPYDETEESVKISRIAGGSESSVVISPAHPATFIFHVQRLREVKDSLQVSIRYRKLQEEIDHLLEKRPEQDSLETASRPGPLSFKNLVSEFKDRPPWLDLYIATGELLLPGDKAPLHSNENLGVLSDLGWRTFSIPVDLPQIDLLASTSIHVAENPFSTVPRAIGRKGNLFAGQPFTAVVSVNVSCYWSGREDAANRPYRMRFEVDEMIRDWLISGQKRGEFCAKDGTTHSVAITLMALRHGEIPMPKVNVMLLSSGEEPSQRSSTPLTLECYQVRGAEKLTILPRVGKTSFVLNVGPGSFSDTSFPEG</sequence>
<keyword evidence="8" id="KW-1185">Reference proteome</keyword>
<comment type="subcellular location">
    <subcellularLocation>
        <location evidence="1">Golgi apparatus</location>
    </subcellularLocation>
</comment>
<dbReference type="GO" id="GO:1990071">
    <property type="term" value="C:TRAPPII protein complex"/>
    <property type="evidence" value="ECO:0007669"/>
    <property type="project" value="InterPro"/>
</dbReference>
<dbReference type="InParanoid" id="A0A0H2RL85"/>
<feature type="domain" description="TRAPPC10/Trs130 N-terminal" evidence="5">
    <location>
        <begin position="18"/>
        <end position="315"/>
    </location>
</feature>
<dbReference type="Proteomes" id="UP000053477">
    <property type="component" value="Unassembled WGS sequence"/>
</dbReference>
<gene>
    <name evidence="7" type="ORF">SCHPADRAFT_998021</name>
</gene>
<dbReference type="InterPro" id="IPR056913">
    <property type="entry name" value="TRAPPC10/Trs130_N"/>
</dbReference>
<feature type="domain" description="DUF7077" evidence="6">
    <location>
        <begin position="702"/>
        <end position="805"/>
    </location>
</feature>
<evidence type="ECO:0000259" key="6">
    <source>
        <dbReference type="Pfam" id="PF23274"/>
    </source>
</evidence>
<accession>A0A0H2RL85</accession>
<dbReference type="InterPro" id="IPR022233">
    <property type="entry name" value="TRAPPC10/Trs130_C"/>
</dbReference>
<dbReference type="PANTHER" id="PTHR13251:SF3">
    <property type="entry name" value="TRAFFICKING PROTEIN PARTICLE COMPLEX SUBUNIT 10"/>
    <property type="match status" value="1"/>
</dbReference>
<keyword evidence="3" id="KW-0333">Golgi apparatus</keyword>
<evidence type="ECO:0000256" key="3">
    <source>
        <dbReference type="ARBA" id="ARBA00023034"/>
    </source>
</evidence>
<dbReference type="STRING" id="27342.A0A0H2RL85"/>
<dbReference type="GO" id="GO:0006891">
    <property type="term" value="P:intra-Golgi vesicle-mediated transport"/>
    <property type="evidence" value="ECO:0007669"/>
    <property type="project" value="TreeGrafter"/>
</dbReference>
<dbReference type="OrthoDB" id="10256906at2759"/>
<evidence type="ECO:0000259" key="5">
    <source>
        <dbReference type="Pfam" id="PF23036"/>
    </source>
</evidence>
<proteinExistence type="predicted"/>
<keyword evidence="2" id="KW-0813">Transport</keyword>
<reference evidence="7 8" key="1">
    <citation type="submission" date="2015-04" db="EMBL/GenBank/DDBJ databases">
        <title>Complete genome sequence of Schizopora paradoxa KUC8140, a cosmopolitan wood degrader in East Asia.</title>
        <authorList>
            <consortium name="DOE Joint Genome Institute"/>
            <person name="Min B."/>
            <person name="Park H."/>
            <person name="Jang Y."/>
            <person name="Kim J.-J."/>
            <person name="Kim K.H."/>
            <person name="Pangilinan J."/>
            <person name="Lipzen A."/>
            <person name="Riley R."/>
            <person name="Grigoriev I.V."/>
            <person name="Spatafora J.W."/>
            <person name="Choi I.-G."/>
        </authorList>
    </citation>
    <scope>NUCLEOTIDE SEQUENCE [LARGE SCALE GENOMIC DNA]</scope>
    <source>
        <strain evidence="7 8">KUC8140</strain>
    </source>
</reference>
<protein>
    <recommendedName>
        <fullName evidence="9">Trafficking protein particle complex subunit 10</fullName>
    </recommendedName>
</protein>
<evidence type="ECO:0000256" key="1">
    <source>
        <dbReference type="ARBA" id="ARBA00004555"/>
    </source>
</evidence>
<dbReference type="PANTHER" id="PTHR13251">
    <property type="entry name" value="EPILEPSY HOLOPROSENCEPHALY CANDIDATE 1/TMEM1"/>
    <property type="match status" value="1"/>
</dbReference>
<dbReference type="Pfam" id="PF23036">
    <property type="entry name" value="TRAPPC10_1st"/>
    <property type="match status" value="1"/>
</dbReference>
<evidence type="ECO:0000256" key="2">
    <source>
        <dbReference type="ARBA" id="ARBA00022448"/>
    </source>
</evidence>
<feature type="domain" description="TRAPPC10/Trs130 C-terminal" evidence="4">
    <location>
        <begin position="994"/>
        <end position="1141"/>
    </location>
</feature>
<evidence type="ECO:0000313" key="8">
    <source>
        <dbReference type="Proteomes" id="UP000053477"/>
    </source>
</evidence>